<dbReference type="Pfam" id="PF13753">
    <property type="entry name" value="SWM_repeat"/>
    <property type="match status" value="4"/>
</dbReference>
<dbReference type="Pfam" id="PF00395">
    <property type="entry name" value="SLH"/>
    <property type="match status" value="3"/>
</dbReference>
<organism evidence="4 5">
    <name type="scientific">Cohnella lupini</name>
    <dbReference type="NCBI Taxonomy" id="1294267"/>
    <lineage>
        <taxon>Bacteria</taxon>
        <taxon>Bacillati</taxon>
        <taxon>Bacillota</taxon>
        <taxon>Bacilli</taxon>
        <taxon>Bacillales</taxon>
        <taxon>Paenibacillaceae</taxon>
        <taxon>Cohnella</taxon>
    </lineage>
</organism>
<feature type="domain" description="SLH" evidence="3">
    <location>
        <begin position="1299"/>
        <end position="1358"/>
    </location>
</feature>
<keyword evidence="5" id="KW-1185">Reference proteome</keyword>
<evidence type="ECO:0000256" key="2">
    <source>
        <dbReference type="SAM" id="SignalP"/>
    </source>
</evidence>
<keyword evidence="1 2" id="KW-0732">Signal</keyword>
<dbReference type="PANTHER" id="PTHR43308">
    <property type="entry name" value="OUTER MEMBRANE PROTEIN ALPHA-RELATED"/>
    <property type="match status" value="1"/>
</dbReference>
<comment type="caution">
    <text evidence="4">The sequence shown here is derived from an EMBL/GenBank/DDBJ whole genome shotgun (WGS) entry which is preliminary data.</text>
</comment>
<dbReference type="PROSITE" id="PS51272">
    <property type="entry name" value="SLH"/>
    <property type="match status" value="3"/>
</dbReference>
<sequence length="1358" mass="142231">MQLKRTLSLALILALLVQSLFSMVTFAAPKGNEVHALAGPSGPTLTNMIPSNGATSVVTDTVLKLSFDEEITRGTGSIELYQVVSGIPTLKAQYDITNTTSPVVQLDDANRSIVIRPQASLDSGGSYYVLVPNGAILSYATGEKFTGTTSTQWAFTAQLLAPNANNFSPPNNYLAVDPANSGSLSFDFTREVIKGSGFIQVKRVSDNVTVKTIDVTNAEVAVTAINANIWRVSAPLTGLDYNTSYYVLITPGAITSKVINNGPYAGISSPGIWGFKTKPALDTTKPKAILFTPANNGVLANLASNVLSLKFDETVFANSNKSLIIRNGANAVMCTVSAANTVPISGSDTATINLSGASCPQLVNNTDLTVAIDSDIFRDASGNYFDGVSWRFKVLADSTAPAITAYSPAVASTTISVSTTQFIVTFNEPLVALASSSVAQILPQNSPAAATNLPMVVDPTNNTRLLINLGNYRLSPTTSYSVLIPNGIVKDTSGNTFSGITTPYQWTFQTATNSVPTINNATIDGTGILITYSENLDSTKVPYTNNFYVTVNDVARLVTGVTINNNEVRLTLQSAALAGQAVKLSYFPDSYSTDRRLKNVAGNEAAAFSNRVVANSTDTAIVKPTSGIFNGSSIILIFNRSLTTPASTIGLQSQFVVKQGGVPVSISSVSVTGTFVTMTLSSASTSALPVSVSYIPGTNPVKDQNGSLLLTFTDYYIRNVLDTLAPQMSSAMLTGNKLILSYNEGLNTATVPDKASFSVVTSGAAATITAITVVNNTLEMTLSQSVNSNVPVQLFYYPGSPAITDLSGNPAPAIAGYSFTSGTAGALAQLSSSTISNSQVSLVYSSTLNAYSTPNASQYSLKYDGVVIPVNSVSVSGAQVVLTVSTAVRSGQRVTLSYTSSIGNPLKDSLSQQVASFSEIAVTNQGGGGNVGIGVLPEYLESDGAGALRFINDKAATPVSAATSSGRSANRYMINGDKFIAAFDASKSTAGVTVPMVTFKIPTSEAGALVGIPLRSLMDAASRSTNASFRLDYGDLLFTLPLKAINYSVQLQKNGGDVSSAYLLLNIEKATNSALLSKLSGKGAQMLTTPANFSAAILSGGREREIDAYETYVTRTFVLPSTGGAATSDIAVVRMDNDSGDVSYVPTTVATSTSGINVNFMRKGNSSYVVIRNSVSFSDMKSHWANGDVSELAAKFVVTGPTAITFAPGKNITRSEFAEYIARGLGLSGASASAAKFKDVGAGFRTASYIGAVSDAGIVEGSDGKFRPNSPITREEMATILVRAMKYAGVSDTASSTELNAFKDRTKVSSWAKDGVSISVKAGFIKGSTTKTINPQSNATRAEAAIMIKRFLEYVDFL</sequence>
<dbReference type="RefSeq" id="WP_181907484.1">
    <property type="nucleotide sequence ID" value="NZ_QRDY01000010.1"/>
</dbReference>
<evidence type="ECO:0000313" key="5">
    <source>
        <dbReference type="Proteomes" id="UP000256869"/>
    </source>
</evidence>
<proteinExistence type="predicted"/>
<dbReference type="Proteomes" id="UP000256869">
    <property type="component" value="Unassembled WGS sequence"/>
</dbReference>
<evidence type="ECO:0000256" key="1">
    <source>
        <dbReference type="ARBA" id="ARBA00022729"/>
    </source>
</evidence>
<feature type="chain" id="PRO_5017581860" evidence="2">
    <location>
        <begin position="28"/>
        <end position="1358"/>
    </location>
</feature>
<dbReference type="EMBL" id="QRDY01000010">
    <property type="protein sequence ID" value="RED57621.1"/>
    <property type="molecule type" value="Genomic_DNA"/>
</dbReference>
<dbReference type="InterPro" id="IPR011801">
    <property type="entry name" value="Swm_rep_I_cyn"/>
</dbReference>
<dbReference type="InterPro" id="IPR032812">
    <property type="entry name" value="SbsA_Ig"/>
</dbReference>
<dbReference type="InterPro" id="IPR051465">
    <property type="entry name" value="Cell_Envelope_Struct_Comp"/>
</dbReference>
<dbReference type="PANTHER" id="PTHR43308:SF5">
    <property type="entry name" value="S-LAYER PROTEIN _ PEPTIDOGLYCAN ENDO-BETA-N-ACETYLGLUCOSAMINIDASE"/>
    <property type="match status" value="1"/>
</dbReference>
<feature type="signal peptide" evidence="2">
    <location>
        <begin position="1"/>
        <end position="27"/>
    </location>
</feature>
<dbReference type="Pfam" id="PF13205">
    <property type="entry name" value="Big_5"/>
    <property type="match status" value="3"/>
</dbReference>
<name>A0A3D9I7F0_9BACL</name>
<evidence type="ECO:0000313" key="4">
    <source>
        <dbReference type="EMBL" id="RED57621.1"/>
    </source>
</evidence>
<dbReference type="InterPro" id="IPR028059">
    <property type="entry name" value="SWM_rpt"/>
</dbReference>
<reference evidence="4 5" key="1">
    <citation type="submission" date="2018-07" db="EMBL/GenBank/DDBJ databases">
        <title>Genomic Encyclopedia of Type Strains, Phase III (KMG-III): the genomes of soil and plant-associated and newly described type strains.</title>
        <authorList>
            <person name="Whitman W."/>
        </authorList>
    </citation>
    <scope>NUCLEOTIDE SEQUENCE [LARGE SCALE GENOMIC DNA]</scope>
    <source>
        <strain evidence="4 5">CECT 8236</strain>
    </source>
</reference>
<feature type="domain" description="SLH" evidence="3">
    <location>
        <begin position="1233"/>
        <end position="1295"/>
    </location>
</feature>
<evidence type="ECO:0000259" key="3">
    <source>
        <dbReference type="PROSITE" id="PS51272"/>
    </source>
</evidence>
<accession>A0A3D9I7F0</accession>
<gene>
    <name evidence="4" type="ORF">DFP95_11094</name>
</gene>
<dbReference type="InterPro" id="IPR001119">
    <property type="entry name" value="SLH_dom"/>
</dbReference>
<protein>
    <submittedName>
        <fullName evidence="4">Putative repeat protein (TIGR02059 family)</fullName>
    </submittedName>
</protein>
<feature type="domain" description="SLH" evidence="3">
    <location>
        <begin position="1172"/>
        <end position="1232"/>
    </location>
</feature>
<dbReference type="NCBIfam" id="TIGR02059">
    <property type="entry name" value="swm_rep_I"/>
    <property type="match status" value="4"/>
</dbReference>